<evidence type="ECO:0000256" key="1">
    <source>
        <dbReference type="ARBA" id="ARBA00008324"/>
    </source>
</evidence>
<organism evidence="4 5">
    <name type="scientific">Kribbella caucasensis</name>
    <dbReference type="NCBI Taxonomy" id="2512215"/>
    <lineage>
        <taxon>Bacteria</taxon>
        <taxon>Bacillati</taxon>
        <taxon>Actinomycetota</taxon>
        <taxon>Actinomycetes</taxon>
        <taxon>Propionibacteriales</taxon>
        <taxon>Kribbellaceae</taxon>
        <taxon>Kribbella</taxon>
    </lineage>
</organism>
<dbReference type="InterPro" id="IPR039298">
    <property type="entry name" value="ACOT13"/>
</dbReference>
<dbReference type="InterPro" id="IPR029069">
    <property type="entry name" value="HotDog_dom_sf"/>
</dbReference>
<dbReference type="InterPro" id="IPR003736">
    <property type="entry name" value="PAAI_dom"/>
</dbReference>
<evidence type="ECO:0000313" key="5">
    <source>
        <dbReference type="Proteomes" id="UP000295388"/>
    </source>
</evidence>
<keyword evidence="5" id="KW-1185">Reference proteome</keyword>
<evidence type="ECO:0000313" key="4">
    <source>
        <dbReference type="EMBL" id="TDO46865.1"/>
    </source>
</evidence>
<protein>
    <submittedName>
        <fullName evidence="4">Uncharacterized protein (TIGR00369 family)</fullName>
    </submittedName>
</protein>
<dbReference type="AlphaFoldDB" id="A0A4R6KAN7"/>
<dbReference type="PANTHER" id="PTHR21660">
    <property type="entry name" value="THIOESTERASE SUPERFAMILY MEMBER-RELATED"/>
    <property type="match status" value="1"/>
</dbReference>
<evidence type="ECO:0000259" key="3">
    <source>
        <dbReference type="Pfam" id="PF03061"/>
    </source>
</evidence>
<name>A0A4R6KAN7_9ACTN</name>
<dbReference type="EMBL" id="SNWQ01000010">
    <property type="protein sequence ID" value="TDO46865.1"/>
    <property type="molecule type" value="Genomic_DNA"/>
</dbReference>
<dbReference type="Proteomes" id="UP000295388">
    <property type="component" value="Unassembled WGS sequence"/>
</dbReference>
<accession>A0A4R6KAN7</accession>
<dbReference type="GO" id="GO:0047617">
    <property type="term" value="F:fatty acyl-CoA hydrolase activity"/>
    <property type="evidence" value="ECO:0007669"/>
    <property type="project" value="InterPro"/>
</dbReference>
<comment type="caution">
    <text evidence="4">The sequence shown here is derived from an EMBL/GenBank/DDBJ whole genome shotgun (WGS) entry which is preliminary data.</text>
</comment>
<dbReference type="SUPFAM" id="SSF54637">
    <property type="entry name" value="Thioesterase/thiol ester dehydrase-isomerase"/>
    <property type="match status" value="2"/>
</dbReference>
<dbReference type="RefSeq" id="WP_133802006.1">
    <property type="nucleotide sequence ID" value="NZ_SNWQ01000010.1"/>
</dbReference>
<dbReference type="InterPro" id="IPR006683">
    <property type="entry name" value="Thioestr_dom"/>
</dbReference>
<dbReference type="OrthoDB" id="3572167at2"/>
<sequence length="260" mass="26681">MSAHLIVDGGPERLFGFRAHHADGRRTGSMSTGAWLAGPGGIPRGGALGVLVDNVLGTTISAAHPDGDWSVSTEIGIDVVGAIPVDGSTVRATVESIEVATIGAFATGDVIDAAGNVIARCRQRGRFVSAPEPAATNGRTDGLRSDREADLMSRIGAVASLAEDVLELTTTPVLANPMGNLHGGVSLCVSEWAGALALSRVAAPLTTTSVHVAYLRPIPIGTRVRFTPRVVHAGRTLGVAHVTSHNEAGKPCTVTTLVTH</sequence>
<dbReference type="CDD" id="cd03443">
    <property type="entry name" value="PaaI_thioesterase"/>
    <property type="match status" value="1"/>
</dbReference>
<dbReference type="Gene3D" id="3.10.129.10">
    <property type="entry name" value="Hotdog Thioesterase"/>
    <property type="match status" value="2"/>
</dbReference>
<feature type="domain" description="Thioesterase" evidence="3">
    <location>
        <begin position="178"/>
        <end position="252"/>
    </location>
</feature>
<gene>
    <name evidence="4" type="ORF">EV643_110248</name>
</gene>
<proteinExistence type="inferred from homology"/>
<dbReference type="PANTHER" id="PTHR21660:SF1">
    <property type="entry name" value="ACYL-COENZYME A THIOESTERASE 13"/>
    <property type="match status" value="1"/>
</dbReference>
<keyword evidence="2" id="KW-0378">Hydrolase</keyword>
<dbReference type="Pfam" id="PF03061">
    <property type="entry name" value="4HBT"/>
    <property type="match status" value="1"/>
</dbReference>
<comment type="similarity">
    <text evidence="1">Belongs to the thioesterase PaaI family.</text>
</comment>
<reference evidence="4 5" key="1">
    <citation type="submission" date="2019-03" db="EMBL/GenBank/DDBJ databases">
        <title>Genomic Encyclopedia of Type Strains, Phase III (KMG-III): the genomes of soil and plant-associated and newly described type strains.</title>
        <authorList>
            <person name="Whitman W."/>
        </authorList>
    </citation>
    <scope>NUCLEOTIDE SEQUENCE [LARGE SCALE GENOMIC DNA]</scope>
    <source>
        <strain evidence="4 5">VKM Ac-2527</strain>
    </source>
</reference>
<dbReference type="NCBIfam" id="TIGR00369">
    <property type="entry name" value="unchar_dom_1"/>
    <property type="match status" value="1"/>
</dbReference>
<evidence type="ECO:0000256" key="2">
    <source>
        <dbReference type="ARBA" id="ARBA00022801"/>
    </source>
</evidence>